<name>A0ABW0I3S1_9BACL</name>
<feature type="region of interest" description="Disordered" evidence="1">
    <location>
        <begin position="43"/>
        <end position="72"/>
    </location>
</feature>
<comment type="caution">
    <text evidence="2">The sequence shown here is derived from an EMBL/GenBank/DDBJ whole genome shotgun (WGS) entry which is preliminary data.</text>
</comment>
<proteinExistence type="predicted"/>
<dbReference type="EMBL" id="JBHSMI010000067">
    <property type="protein sequence ID" value="MFC5407303.1"/>
    <property type="molecule type" value="Genomic_DNA"/>
</dbReference>
<gene>
    <name evidence="2" type="ORF">ACFPOF_31625</name>
</gene>
<feature type="compositionally biased region" description="Polar residues" evidence="1">
    <location>
        <begin position="61"/>
        <end position="72"/>
    </location>
</feature>
<dbReference type="Proteomes" id="UP001596113">
    <property type="component" value="Unassembled WGS sequence"/>
</dbReference>
<reference evidence="3" key="1">
    <citation type="journal article" date="2019" name="Int. J. Syst. Evol. Microbiol.">
        <title>The Global Catalogue of Microorganisms (GCM) 10K type strain sequencing project: providing services to taxonomists for standard genome sequencing and annotation.</title>
        <authorList>
            <consortium name="The Broad Institute Genomics Platform"/>
            <consortium name="The Broad Institute Genome Sequencing Center for Infectious Disease"/>
            <person name="Wu L."/>
            <person name="Ma J."/>
        </authorList>
    </citation>
    <scope>NUCLEOTIDE SEQUENCE [LARGE SCALE GENOMIC DNA]</scope>
    <source>
        <strain evidence="3">CGMCC 1.18575</strain>
    </source>
</reference>
<keyword evidence="3" id="KW-1185">Reference proteome</keyword>
<evidence type="ECO:0000313" key="2">
    <source>
        <dbReference type="EMBL" id="MFC5407303.1"/>
    </source>
</evidence>
<dbReference type="RefSeq" id="WP_378139848.1">
    <property type="nucleotide sequence ID" value="NZ_JBHSMI010000067.1"/>
</dbReference>
<organism evidence="2 3">
    <name type="scientific">Cohnella soli</name>
    <dbReference type="NCBI Taxonomy" id="425005"/>
    <lineage>
        <taxon>Bacteria</taxon>
        <taxon>Bacillati</taxon>
        <taxon>Bacillota</taxon>
        <taxon>Bacilli</taxon>
        <taxon>Bacillales</taxon>
        <taxon>Paenibacillaceae</taxon>
        <taxon>Cohnella</taxon>
    </lineage>
</organism>
<sequence>MARVHLAKRTIVPRYNKDLEQSQTGEVKSYYLTAEELEHYRQLPNPKPEFHRPIIPRRQPASGSNGQSSTMG</sequence>
<accession>A0ABW0I3S1</accession>
<evidence type="ECO:0000313" key="3">
    <source>
        <dbReference type="Proteomes" id="UP001596113"/>
    </source>
</evidence>
<evidence type="ECO:0000256" key="1">
    <source>
        <dbReference type="SAM" id="MobiDB-lite"/>
    </source>
</evidence>
<protein>
    <submittedName>
        <fullName evidence="2">Uncharacterized protein</fullName>
    </submittedName>
</protein>